<proteinExistence type="inferred from homology"/>
<dbReference type="InterPro" id="IPR043504">
    <property type="entry name" value="Peptidase_S1_PA_chymotrypsin"/>
</dbReference>
<keyword evidence="1" id="KW-1015">Disulfide bond</keyword>
<protein>
    <recommendedName>
        <fullName evidence="4">Peptidase S1 domain-containing protein</fullName>
    </recommendedName>
</protein>
<reference evidence="5" key="2">
    <citation type="submission" date="2022-10" db="EMBL/GenBank/DDBJ databases">
        <authorList>
            <consortium name="ENA_rothamsted_submissions"/>
            <consortium name="culmorum"/>
            <person name="King R."/>
        </authorList>
    </citation>
    <scope>NUCLEOTIDE SEQUENCE</scope>
</reference>
<evidence type="ECO:0000256" key="2">
    <source>
        <dbReference type="ARBA" id="ARBA00024195"/>
    </source>
</evidence>
<gene>
    <name evidence="5" type="ORF">PHAECO_LOCUS11261</name>
</gene>
<keyword evidence="3" id="KW-0732">Signal</keyword>
<dbReference type="GO" id="GO:0006508">
    <property type="term" value="P:proteolysis"/>
    <property type="evidence" value="ECO:0007669"/>
    <property type="project" value="InterPro"/>
</dbReference>
<dbReference type="PANTHER" id="PTHR24256">
    <property type="entry name" value="TRYPTASE-RELATED"/>
    <property type="match status" value="1"/>
</dbReference>
<name>A0A9P0DX98_PHACE</name>
<evidence type="ECO:0000256" key="1">
    <source>
        <dbReference type="ARBA" id="ARBA00023157"/>
    </source>
</evidence>
<dbReference type="PROSITE" id="PS50240">
    <property type="entry name" value="TRYPSIN_DOM"/>
    <property type="match status" value="1"/>
</dbReference>
<dbReference type="GO" id="GO:0004252">
    <property type="term" value="F:serine-type endopeptidase activity"/>
    <property type="evidence" value="ECO:0007669"/>
    <property type="project" value="InterPro"/>
</dbReference>
<dbReference type="SUPFAM" id="SSF50494">
    <property type="entry name" value="Trypsin-like serine proteases"/>
    <property type="match status" value="1"/>
</dbReference>
<dbReference type="AlphaFoldDB" id="A0A9P0DX98"/>
<dbReference type="PRINTS" id="PR00722">
    <property type="entry name" value="CHYMOTRYPSIN"/>
</dbReference>
<dbReference type="InterPro" id="IPR009003">
    <property type="entry name" value="Peptidase_S1_PA"/>
</dbReference>
<reference evidence="5" key="1">
    <citation type="submission" date="2022-01" db="EMBL/GenBank/DDBJ databases">
        <authorList>
            <person name="King R."/>
        </authorList>
    </citation>
    <scope>NUCLEOTIDE SEQUENCE</scope>
</reference>
<evidence type="ECO:0000259" key="4">
    <source>
        <dbReference type="PROSITE" id="PS50240"/>
    </source>
</evidence>
<sequence>MSKHYKRLLPIVLVLIFPPKWMESSSSSDQAGSELDTIEKNRTALKAWPTIQSGECGEHSFMASIQIAVEKRRWRYCTGTLLHRYWVLTTARCVKKFRTLPILAVFGLHNEDFVKPFSVRIMNKFLKIHPNYNGDQHDIALLKLASPLENIGRVVIPRNRSNDDITKVCRKGLTMAWDEPGTLECLITPSLSLTECRKIFLDLHIWDMQFCIRNANDTENRCLTQTGGAFMCRGVQHGIFSQGSGCGDVPGVYTRIDHYLDFIWGTINRAPRQVVSVFFWGVLVLMLCL</sequence>
<feature type="signal peptide" evidence="3">
    <location>
        <begin position="1"/>
        <end position="24"/>
    </location>
</feature>
<comment type="similarity">
    <text evidence="2">Belongs to the peptidase S1 family. CLIP subfamily.</text>
</comment>
<organism evidence="5 6">
    <name type="scientific">Phaedon cochleariae</name>
    <name type="common">Mustard beetle</name>
    <dbReference type="NCBI Taxonomy" id="80249"/>
    <lineage>
        <taxon>Eukaryota</taxon>
        <taxon>Metazoa</taxon>
        <taxon>Ecdysozoa</taxon>
        <taxon>Arthropoda</taxon>
        <taxon>Hexapoda</taxon>
        <taxon>Insecta</taxon>
        <taxon>Pterygota</taxon>
        <taxon>Neoptera</taxon>
        <taxon>Endopterygota</taxon>
        <taxon>Coleoptera</taxon>
        <taxon>Polyphaga</taxon>
        <taxon>Cucujiformia</taxon>
        <taxon>Chrysomeloidea</taxon>
        <taxon>Chrysomelidae</taxon>
        <taxon>Chrysomelinae</taxon>
        <taxon>Chrysomelini</taxon>
        <taxon>Phaedon</taxon>
    </lineage>
</organism>
<feature type="domain" description="Peptidase S1" evidence="4">
    <location>
        <begin position="51"/>
        <end position="268"/>
    </location>
</feature>
<dbReference type="InterPro" id="IPR051487">
    <property type="entry name" value="Ser/Thr_Proteases_Immune/Dev"/>
</dbReference>
<dbReference type="InterPro" id="IPR001314">
    <property type="entry name" value="Peptidase_S1A"/>
</dbReference>
<evidence type="ECO:0000256" key="3">
    <source>
        <dbReference type="SAM" id="SignalP"/>
    </source>
</evidence>
<dbReference type="Gene3D" id="2.40.10.10">
    <property type="entry name" value="Trypsin-like serine proteases"/>
    <property type="match status" value="1"/>
</dbReference>
<keyword evidence="6" id="KW-1185">Reference proteome</keyword>
<dbReference type="Pfam" id="PF00089">
    <property type="entry name" value="Trypsin"/>
    <property type="match status" value="1"/>
</dbReference>
<dbReference type="Proteomes" id="UP001153737">
    <property type="component" value="Chromosome 7"/>
</dbReference>
<evidence type="ECO:0000313" key="6">
    <source>
        <dbReference type="Proteomes" id="UP001153737"/>
    </source>
</evidence>
<dbReference type="EMBL" id="OU896713">
    <property type="protein sequence ID" value="CAH1175766.1"/>
    <property type="molecule type" value="Genomic_DNA"/>
</dbReference>
<feature type="chain" id="PRO_5040156573" description="Peptidase S1 domain-containing protein" evidence="3">
    <location>
        <begin position="25"/>
        <end position="289"/>
    </location>
</feature>
<evidence type="ECO:0000313" key="5">
    <source>
        <dbReference type="EMBL" id="CAH1175766.1"/>
    </source>
</evidence>
<dbReference type="OrthoDB" id="3640at2759"/>
<dbReference type="SMART" id="SM00020">
    <property type="entry name" value="Tryp_SPc"/>
    <property type="match status" value="1"/>
</dbReference>
<accession>A0A9P0DX98</accession>
<dbReference type="InterPro" id="IPR001254">
    <property type="entry name" value="Trypsin_dom"/>
</dbReference>